<sequence>MFAVFGIRAGETASSPPDGNASPIYGVVLPADYRNWQVVSVAHEAGSLNDLRVILGNDVAMKAFRDHTLPFPDGSIIARIAWKYEASARNDAIFGRQQSFVAGDPTNVQISVKDSKRYAASGGWGYGQFENGKANPGRPLMQTCFACHTKLPAADDFVFTTYSP</sequence>
<dbReference type="InterPro" id="IPR032033">
    <property type="entry name" value="Cytochrome_P460"/>
</dbReference>
<name>A0ABX0Q0S3_9GAMM</name>
<dbReference type="CDD" id="cd20753">
    <property type="entry name" value="cyt_P460_Mc-like"/>
    <property type="match status" value="1"/>
</dbReference>
<feature type="domain" description="Cytochrome P460" evidence="1">
    <location>
        <begin position="30"/>
        <end position="160"/>
    </location>
</feature>
<dbReference type="InterPro" id="IPR038142">
    <property type="entry name" value="Cytochrome_P460_sp"/>
</dbReference>
<evidence type="ECO:0000259" key="1">
    <source>
        <dbReference type="Pfam" id="PF16694"/>
    </source>
</evidence>
<dbReference type="Gene3D" id="3.50.70.20">
    <property type="entry name" value="Cytochrome P460"/>
    <property type="match status" value="1"/>
</dbReference>
<accession>A0ABX0Q0S3</accession>
<dbReference type="Proteomes" id="UP001429601">
    <property type="component" value="Unassembled WGS sequence"/>
</dbReference>
<dbReference type="Pfam" id="PF16694">
    <property type="entry name" value="Cytochrome_P460"/>
    <property type="match status" value="1"/>
</dbReference>
<gene>
    <name evidence="2" type="ORF">HBF26_00595</name>
</gene>
<protein>
    <submittedName>
        <fullName evidence="2">Cytochrome P460 family protein</fullName>
    </submittedName>
</protein>
<evidence type="ECO:0000313" key="2">
    <source>
        <dbReference type="EMBL" id="NID03366.1"/>
    </source>
</evidence>
<organism evidence="2 3">
    <name type="scientific">Luteibacter jiangsuensis</name>
    <dbReference type="NCBI Taxonomy" id="637577"/>
    <lineage>
        <taxon>Bacteria</taxon>
        <taxon>Pseudomonadati</taxon>
        <taxon>Pseudomonadota</taxon>
        <taxon>Gammaproteobacteria</taxon>
        <taxon>Lysobacterales</taxon>
        <taxon>Rhodanobacteraceae</taxon>
        <taxon>Luteibacter</taxon>
    </lineage>
</organism>
<comment type="caution">
    <text evidence="2">The sequence shown here is derived from an EMBL/GenBank/DDBJ whole genome shotgun (WGS) entry which is preliminary data.</text>
</comment>
<reference evidence="2 3" key="1">
    <citation type="journal article" date="2011" name="Curr. Microbiol.">
        <title>Luteibacter jiangsuensis sp. nov.: a methamidophos-degrading bacterium isolated from a methamidophos-manufacturing factory.</title>
        <authorList>
            <person name="Wang L."/>
            <person name="Wang G.L."/>
            <person name="Li S.P."/>
            <person name="Jiang J.D."/>
        </authorList>
    </citation>
    <scope>NUCLEOTIDE SEQUENCE [LARGE SCALE GENOMIC DNA]</scope>
    <source>
        <strain evidence="2 3">CGMCC 1.10133</strain>
    </source>
</reference>
<keyword evidence="3" id="KW-1185">Reference proteome</keyword>
<evidence type="ECO:0000313" key="3">
    <source>
        <dbReference type="Proteomes" id="UP001429601"/>
    </source>
</evidence>
<dbReference type="EMBL" id="JAAQQR010000001">
    <property type="protein sequence ID" value="NID03366.1"/>
    <property type="molecule type" value="Genomic_DNA"/>
</dbReference>
<proteinExistence type="predicted"/>